<feature type="domain" description="Transglutaminase-like" evidence="1">
    <location>
        <begin position="157"/>
        <end position="216"/>
    </location>
</feature>
<accession>A0A316AE82</accession>
<dbReference type="InterPro" id="IPR038765">
    <property type="entry name" value="Papain-like_cys_pep_sf"/>
</dbReference>
<dbReference type="RefSeq" id="WP_109713617.1">
    <property type="nucleotide sequence ID" value="NZ_QGDS01000014.1"/>
</dbReference>
<reference evidence="3" key="1">
    <citation type="submission" date="2017-07" db="EMBL/GenBank/DDBJ databases">
        <authorList>
            <person name="Varghese N."/>
            <person name="Submissions S."/>
        </authorList>
    </citation>
    <scope>NUCLEOTIDE SEQUENCE [LARGE SCALE GENOMIC DNA]</scope>
    <source>
        <strain evidence="3">NLAE-zl-C134</strain>
    </source>
</reference>
<dbReference type="Gene3D" id="2.60.40.1120">
    <property type="entry name" value="Carboxypeptidase-like, regulatory domain"/>
    <property type="match status" value="1"/>
</dbReference>
<evidence type="ECO:0000259" key="1">
    <source>
        <dbReference type="SMART" id="SM00460"/>
    </source>
</evidence>
<proteinExistence type="predicted"/>
<evidence type="ECO:0000313" key="2">
    <source>
        <dbReference type="EMBL" id="SUQ15614.1"/>
    </source>
</evidence>
<dbReference type="EMBL" id="UHJJ01000014">
    <property type="protein sequence ID" value="SUQ15614.1"/>
    <property type="molecule type" value="Genomic_DNA"/>
</dbReference>
<keyword evidence="3" id="KW-1185">Reference proteome</keyword>
<protein>
    <submittedName>
        <fullName evidence="2">Transglutaminase-like superfamily protein</fullName>
    </submittedName>
</protein>
<dbReference type="InterPro" id="IPR008969">
    <property type="entry name" value="CarboxyPept-like_regulatory"/>
</dbReference>
<gene>
    <name evidence="2" type="ORF">SAMN05216529_11463</name>
</gene>
<dbReference type="OrthoDB" id="9787782at2"/>
<dbReference type="Proteomes" id="UP000254051">
    <property type="component" value="Unassembled WGS sequence"/>
</dbReference>
<dbReference type="Gene3D" id="3.10.620.30">
    <property type="match status" value="1"/>
</dbReference>
<evidence type="ECO:0000313" key="3">
    <source>
        <dbReference type="Proteomes" id="UP000254051"/>
    </source>
</evidence>
<organism evidence="2 3">
    <name type="scientific">Faecalicatena contorta</name>
    <dbReference type="NCBI Taxonomy" id="39482"/>
    <lineage>
        <taxon>Bacteria</taxon>
        <taxon>Bacillati</taxon>
        <taxon>Bacillota</taxon>
        <taxon>Clostridia</taxon>
        <taxon>Lachnospirales</taxon>
        <taxon>Lachnospiraceae</taxon>
        <taxon>Faecalicatena</taxon>
    </lineage>
</organism>
<dbReference type="SUPFAM" id="SSF49464">
    <property type="entry name" value="Carboxypeptidase regulatory domain-like"/>
    <property type="match status" value="1"/>
</dbReference>
<dbReference type="SMART" id="SM00460">
    <property type="entry name" value="TGc"/>
    <property type="match status" value="1"/>
</dbReference>
<dbReference type="PANTHER" id="PTHR35532:SF5">
    <property type="entry name" value="CARBOHYDRATE-BINDING DOMAIN-CONTAINING PROTEIN"/>
    <property type="match status" value="1"/>
</dbReference>
<sequence length="817" mass="93900">MIERGEFLVKNRLRIVKMYEKHMKHVPDIRCETEQKLAACQADAALAVRYLYAVMPYSDMGNYPFETFLDYAVHGVFLWHTCEAVRKLPEEIFLNYVLYHRVNEEEITPCRSFFYEQIKGRIAGMDREKQAVEINYWCAQEVTYQSTDDRTLSAMAVYKRGNGRCGEESTFAVNVLRSAGIPARQVYAPKWSHCDDNHAWVEILNGEKWYFFGACEPAEILNTGWFTRAASRAMMVHSRLFDEPGEQQEVIGNEGMVTMLNELGRYARVKEITVVVQDESGQPVQGAVVCFEVINYSEYASIAKCTTNEEGRLYLTTGLGSLHIHAARDGRFADSWIDTRRLDKCELVLKEPAVKEEWASYDMIAPADAPVNTTAPTKEQKSIARERLLEAAALRKVKTEGWYNPERQKFLTGKDHTEYRQKMLEVLTEKDQTDLKSEVLEEHLKYAVLYEKHFPEEIFVPYILNPRIEDEVLQEYRTIIDEAFSEAEKEKLRRNPRKIWDVIEHRIKSYPSGEKDALVTVPGACMRLGIASRKSREILFVAIARTLGIPARLNQTYRAMEYFEEDKFVPVLPETRPSCTLVLKAGNGVTWNYFQNWSIARLVGGTYESLRLSDELWENGILTQELEAGSYRILTSNRLPSGNIFANQYKFEITAGRKTEVKLRLRSAGLKDMLLNIPLPEFTLSRENGSEVSKAVLMGKQKHILVFLEESEEPTEHILNEMLELKEAFAEYSHRIVFVVRSSEALADPTISKVLKTFGNIQVCYDSFEENLELLGRRMYVNFEQLPMIIVTDEEQNGIYAASGYNVGTGNMLLRLM</sequence>
<name>A0A316AE82_9FIRM</name>
<dbReference type="PANTHER" id="PTHR35532">
    <property type="entry name" value="SIMILAR TO POLYHYDROXYALKANOATE DEPOLYMERASE"/>
    <property type="match status" value="1"/>
</dbReference>
<dbReference type="SUPFAM" id="SSF54001">
    <property type="entry name" value="Cysteine proteinases"/>
    <property type="match status" value="1"/>
</dbReference>
<dbReference type="AlphaFoldDB" id="A0A316AE82"/>
<dbReference type="InterPro" id="IPR002931">
    <property type="entry name" value="Transglutaminase-like"/>
</dbReference>
<dbReference type="Pfam" id="PF01841">
    <property type="entry name" value="Transglut_core"/>
    <property type="match status" value="1"/>
</dbReference>